<accession>A0ACB0DYZ8</accession>
<protein>
    <submittedName>
        <fullName evidence="1">Uncharacterized protein</fullName>
    </submittedName>
</protein>
<evidence type="ECO:0000313" key="1">
    <source>
        <dbReference type="EMBL" id="CAI9693394.1"/>
    </source>
</evidence>
<organism evidence="1 2">
    <name type="scientific">Rangifer tarandus platyrhynchus</name>
    <name type="common">Svalbard reindeer</name>
    <dbReference type="NCBI Taxonomy" id="3082113"/>
    <lineage>
        <taxon>Eukaryota</taxon>
        <taxon>Metazoa</taxon>
        <taxon>Chordata</taxon>
        <taxon>Craniata</taxon>
        <taxon>Vertebrata</taxon>
        <taxon>Euteleostomi</taxon>
        <taxon>Mammalia</taxon>
        <taxon>Eutheria</taxon>
        <taxon>Laurasiatheria</taxon>
        <taxon>Artiodactyla</taxon>
        <taxon>Ruminantia</taxon>
        <taxon>Pecora</taxon>
        <taxon>Cervidae</taxon>
        <taxon>Odocoileinae</taxon>
        <taxon>Rangifer</taxon>
    </lineage>
</organism>
<gene>
    <name evidence="1" type="ORF">MRATA1EN3_LOCUS4607</name>
</gene>
<reference evidence="1" key="1">
    <citation type="submission" date="2023-05" db="EMBL/GenBank/DDBJ databases">
        <authorList>
            <consortium name="ELIXIR-Norway"/>
        </authorList>
    </citation>
    <scope>NUCLEOTIDE SEQUENCE</scope>
</reference>
<sequence>MESKWHLQHGGRGWAPARVPAQRPQQERRAAPSEGGAGAGSEEGPERRGGAAAFLGAPRKEGRSRPAGPRRRSPGECLVSNSAGSGIGAGLAWVPAAGSGRRQPSNRSSEKEGAAAVEGTPGERKGP</sequence>
<dbReference type="Proteomes" id="UP001162501">
    <property type="component" value="Chromosome 12"/>
</dbReference>
<proteinExistence type="predicted"/>
<dbReference type="EMBL" id="OX596096">
    <property type="protein sequence ID" value="CAI9693394.1"/>
    <property type="molecule type" value="Genomic_DNA"/>
</dbReference>
<evidence type="ECO:0000313" key="2">
    <source>
        <dbReference type="Proteomes" id="UP001162501"/>
    </source>
</evidence>
<name>A0ACB0DYZ8_RANTA</name>